<comment type="caution">
    <text evidence="1">The sequence shown here is derived from an EMBL/GenBank/DDBJ whole genome shotgun (WGS) entry which is preliminary data.</text>
</comment>
<evidence type="ECO:0000313" key="1">
    <source>
        <dbReference type="EMBL" id="GHE23821.1"/>
    </source>
</evidence>
<accession>A0ABQ3HTN1</accession>
<evidence type="ECO:0008006" key="3">
    <source>
        <dbReference type="Google" id="ProtNLM"/>
    </source>
</evidence>
<reference evidence="2" key="1">
    <citation type="journal article" date="2019" name="Int. J. Syst. Evol. Microbiol.">
        <title>The Global Catalogue of Microorganisms (GCM) 10K type strain sequencing project: providing services to taxonomists for standard genome sequencing and annotation.</title>
        <authorList>
            <consortium name="The Broad Institute Genomics Platform"/>
            <consortium name="The Broad Institute Genome Sequencing Center for Infectious Disease"/>
            <person name="Wu L."/>
            <person name="Ma J."/>
        </authorList>
    </citation>
    <scope>NUCLEOTIDE SEQUENCE [LARGE SCALE GENOMIC DNA]</scope>
    <source>
        <strain evidence="2">CGMCC 1.12966</strain>
    </source>
</reference>
<name>A0ABQ3HTN1_9SPHI</name>
<dbReference type="Proteomes" id="UP000620550">
    <property type="component" value="Unassembled WGS sequence"/>
</dbReference>
<proteinExistence type="predicted"/>
<protein>
    <recommendedName>
        <fullName evidence="3">LPS export ABC transporter periplasmic protein LptC</fullName>
    </recommendedName>
</protein>
<organism evidence="1 2">
    <name type="scientific">Sphingobacterium griseoflavum</name>
    <dbReference type="NCBI Taxonomy" id="1474952"/>
    <lineage>
        <taxon>Bacteria</taxon>
        <taxon>Pseudomonadati</taxon>
        <taxon>Bacteroidota</taxon>
        <taxon>Sphingobacteriia</taxon>
        <taxon>Sphingobacteriales</taxon>
        <taxon>Sphingobacteriaceae</taxon>
        <taxon>Sphingobacterium</taxon>
    </lineage>
</organism>
<sequence>MSVTSRYIARKIPLILSLGFGTALFVACENDLRDVEKLANIQQEENVNISKDVTVTYSDSAVVKAELTAPELREYPDSVGLYEFKKGTVIRFFDENGAESQRVKSDYATQRPKEGLTEFRGNVVITMANGSIIKTEELFFDEKKNIYYNTVPIVFDLKDGRGSFQATSFVSDTDFKKIDGQNMTGYYIPSNSQQFPMMGR</sequence>
<dbReference type="Pfam" id="PF06835">
    <property type="entry name" value="LptC"/>
    <property type="match status" value="1"/>
</dbReference>
<gene>
    <name evidence="1" type="ORF">GCM10017764_07890</name>
</gene>
<dbReference type="RefSeq" id="WP_380880555.1">
    <property type="nucleotide sequence ID" value="NZ_JBHUMC010000001.1"/>
</dbReference>
<keyword evidence="2" id="KW-1185">Reference proteome</keyword>
<dbReference type="EMBL" id="BNAF01000002">
    <property type="protein sequence ID" value="GHE23821.1"/>
    <property type="molecule type" value="Genomic_DNA"/>
</dbReference>
<dbReference type="PROSITE" id="PS51257">
    <property type="entry name" value="PROKAR_LIPOPROTEIN"/>
    <property type="match status" value="1"/>
</dbReference>
<dbReference type="Gene3D" id="2.60.450.10">
    <property type="entry name" value="Lipopolysaccharide (LPS) transport protein A like domain"/>
    <property type="match status" value="1"/>
</dbReference>
<dbReference type="InterPro" id="IPR026265">
    <property type="entry name" value="LptC"/>
</dbReference>
<dbReference type="InterPro" id="IPR010664">
    <property type="entry name" value="LipoPS_assembly_LptC-rel"/>
</dbReference>
<evidence type="ECO:0000313" key="2">
    <source>
        <dbReference type="Proteomes" id="UP000620550"/>
    </source>
</evidence>
<dbReference type="NCBIfam" id="TIGR04409">
    <property type="entry name" value="LptC_YrbK"/>
    <property type="match status" value="1"/>
</dbReference>